<dbReference type="SUPFAM" id="SSF52540">
    <property type="entry name" value="P-loop containing nucleoside triphosphate hydrolases"/>
    <property type="match status" value="1"/>
</dbReference>
<keyword evidence="8" id="KW-0378">Hydrolase</keyword>
<comment type="cofactor">
    <cofactor evidence="1">
        <name>Mg(2+)</name>
        <dbReference type="ChEBI" id="CHEBI:18420"/>
    </cofactor>
</comment>
<keyword evidence="10" id="KW-0460">Magnesium</keyword>
<sequence length="776" mass="87090">MEESSPVSTSVSTIRSSRHLPDPLPGHLIPITSVSAPSSPRSSALPSPPDSPSSDSVSSLPSVSSSFFFSSAAASPPHSQPESEHQRARDSTQGLVIPSLTLPAALRRPTPYGQTIGDLRILVLGSKEAGKSFVSGLLLEDNEDVVEVGTWEEADYGRVIRASTDWIEHRDAHGLEKFEPTRNIEIIELSGYDPTGCNVETLLQNWQSIIQTPFYTVSDVLDPAHEPSAVLAGLVSSASTPLYTALVFLLPSPPTAWDNLILDTLGAHIPIIVLPRPSPNSRLSPRAKLSSFRPSSTIALRSGLFHSPETIAVLRCEATDRFLRWREVERTVVEIHVFRQNHASHRHRDADGLPWDKAKWEAEWVASLSQEVATRLGDGTRTERNMDCQSNPNKRVIAHDSSRSCLSNSHYDPLHLPSLVMFSVSLLGPLRSRFRRSLERLIQTVGDPIRKRPGFYIHSTAPNRLHLHTAMTKAPKKGKNWKKEELRPSDVFLTDTRDTDVVIPIMGATGAGKSTFINKLFGKDVAKVGHDLQSETAQVQHYILQHPRHPDRRLIIVDTPGFDDTSEDDREILRRISVWLARSYDADMTLAGVIYLYEITQTRMLGTARKNLDMFNKLCGPNAARNIILATTKWSEVTTDVGLRREKQLKDEHWRDMIKHGSRTCRFNATRESAWEIVNQILDHRAIDASQIQEELVVIDKFLEETDAGRTLRFTLKDLLEIQKKTAAQLREAEGSGQDLQQQLLENEEKIRKTLKQIKSLNVSFSKKFARFFRFF</sequence>
<keyword evidence="5" id="KW-0934">Plastid</keyword>
<keyword evidence="13" id="KW-0472">Membrane</keyword>
<comment type="caution">
    <text evidence="17">The sequence shown here is derived from an EMBL/GenBank/DDBJ whole genome shotgun (WGS) entry which is preliminary data.</text>
</comment>
<dbReference type="EMBL" id="BRPK01000007">
    <property type="protein sequence ID" value="GLB39697.1"/>
    <property type="molecule type" value="Genomic_DNA"/>
</dbReference>
<dbReference type="Proteomes" id="UP001063166">
    <property type="component" value="Unassembled WGS sequence"/>
</dbReference>
<dbReference type="InterPro" id="IPR045058">
    <property type="entry name" value="GIMA/IAN/Toc"/>
</dbReference>
<accession>A0A9P3PNJ3</accession>
<keyword evidence="7" id="KW-0479">Metal-binding</keyword>
<dbReference type="PANTHER" id="PTHR10903:SF135">
    <property type="entry name" value="TRANSLOCASE OF CHLOROPLAST 120, CHLOROPLASTIC-RELATED"/>
    <property type="match status" value="1"/>
</dbReference>
<evidence type="ECO:0000256" key="1">
    <source>
        <dbReference type="ARBA" id="ARBA00001946"/>
    </source>
</evidence>
<dbReference type="InterPro" id="IPR006073">
    <property type="entry name" value="GTP-bd"/>
</dbReference>
<dbReference type="Gene3D" id="3.40.50.300">
    <property type="entry name" value="P-loop containing nucleotide triphosphate hydrolases"/>
    <property type="match status" value="1"/>
</dbReference>
<proteinExistence type="predicted"/>
<evidence type="ECO:0000256" key="5">
    <source>
        <dbReference type="ARBA" id="ARBA00022640"/>
    </source>
</evidence>
<dbReference type="PANTHER" id="PTHR10903">
    <property type="entry name" value="GTPASE, IMAP FAMILY MEMBER-RELATED"/>
    <property type="match status" value="1"/>
</dbReference>
<evidence type="ECO:0000256" key="12">
    <source>
        <dbReference type="ARBA" id="ARBA00022989"/>
    </source>
</evidence>
<evidence type="ECO:0000256" key="3">
    <source>
        <dbReference type="ARBA" id="ARBA00022448"/>
    </source>
</evidence>
<evidence type="ECO:0000313" key="18">
    <source>
        <dbReference type="Proteomes" id="UP001063166"/>
    </source>
</evidence>
<evidence type="ECO:0000256" key="11">
    <source>
        <dbReference type="ARBA" id="ARBA00022927"/>
    </source>
</evidence>
<dbReference type="GO" id="GO:0005525">
    <property type="term" value="F:GTP binding"/>
    <property type="evidence" value="ECO:0007669"/>
    <property type="project" value="InterPro"/>
</dbReference>
<feature type="compositionally biased region" description="Low complexity" evidence="15">
    <location>
        <begin position="52"/>
        <end position="77"/>
    </location>
</feature>
<keyword evidence="18" id="KW-1185">Reference proteome</keyword>
<evidence type="ECO:0000256" key="7">
    <source>
        <dbReference type="ARBA" id="ARBA00022723"/>
    </source>
</evidence>
<dbReference type="InterPro" id="IPR027417">
    <property type="entry name" value="P-loop_NTPase"/>
</dbReference>
<keyword evidence="6" id="KW-0812">Transmembrane</keyword>
<keyword evidence="3" id="KW-0813">Transport</keyword>
<dbReference type="OrthoDB" id="3350156at2759"/>
<dbReference type="CDD" id="cd00882">
    <property type="entry name" value="Ras_like_GTPase"/>
    <property type="match status" value="1"/>
</dbReference>
<keyword evidence="9" id="KW-1002">Plastid outer membrane</keyword>
<evidence type="ECO:0000256" key="9">
    <source>
        <dbReference type="ARBA" id="ARBA00022805"/>
    </source>
</evidence>
<dbReference type="GO" id="GO:0015031">
    <property type="term" value="P:protein transport"/>
    <property type="evidence" value="ECO:0007669"/>
    <property type="project" value="UniProtKB-KW"/>
</dbReference>
<evidence type="ECO:0000256" key="4">
    <source>
        <dbReference type="ARBA" id="ARBA00022528"/>
    </source>
</evidence>
<feature type="domain" description="G" evidence="16">
    <location>
        <begin position="504"/>
        <end position="575"/>
    </location>
</feature>
<comment type="subcellular location">
    <subcellularLocation>
        <location evidence="2">Membrane</location>
        <topology evidence="2">Single-pass membrane protein</topology>
    </subcellularLocation>
    <subcellularLocation>
        <location evidence="14">Plastid</location>
        <location evidence="14">Chloroplast outer membrane</location>
    </subcellularLocation>
</comment>
<dbReference type="GO" id="GO:0046872">
    <property type="term" value="F:metal ion binding"/>
    <property type="evidence" value="ECO:0007669"/>
    <property type="project" value="UniProtKB-KW"/>
</dbReference>
<dbReference type="AlphaFoldDB" id="A0A9P3PNJ3"/>
<keyword evidence="4" id="KW-0150">Chloroplast</keyword>
<protein>
    <recommendedName>
        <fullName evidence="16">G domain-containing protein</fullName>
    </recommendedName>
</protein>
<feature type="compositionally biased region" description="Basic and acidic residues" evidence="15">
    <location>
        <begin position="81"/>
        <end position="90"/>
    </location>
</feature>
<dbReference type="Pfam" id="PF01926">
    <property type="entry name" value="MMR_HSR1"/>
    <property type="match status" value="1"/>
</dbReference>
<evidence type="ECO:0000259" key="16">
    <source>
        <dbReference type="Pfam" id="PF01926"/>
    </source>
</evidence>
<evidence type="ECO:0000256" key="10">
    <source>
        <dbReference type="ARBA" id="ARBA00022842"/>
    </source>
</evidence>
<feature type="compositionally biased region" description="Low complexity" evidence="15">
    <location>
        <begin position="1"/>
        <end position="15"/>
    </location>
</feature>
<evidence type="ECO:0000256" key="8">
    <source>
        <dbReference type="ARBA" id="ARBA00022801"/>
    </source>
</evidence>
<gene>
    <name evidence="17" type="ORF">LshimejAT787_0702070</name>
</gene>
<evidence type="ECO:0000256" key="2">
    <source>
        <dbReference type="ARBA" id="ARBA00004167"/>
    </source>
</evidence>
<dbReference type="GO" id="GO:0016787">
    <property type="term" value="F:hydrolase activity"/>
    <property type="evidence" value="ECO:0007669"/>
    <property type="project" value="UniProtKB-KW"/>
</dbReference>
<feature type="compositionally biased region" description="Low complexity" evidence="15">
    <location>
        <begin position="33"/>
        <end position="45"/>
    </location>
</feature>
<evidence type="ECO:0000256" key="13">
    <source>
        <dbReference type="ARBA" id="ARBA00023136"/>
    </source>
</evidence>
<evidence type="ECO:0000256" key="14">
    <source>
        <dbReference type="ARBA" id="ARBA00024013"/>
    </source>
</evidence>
<name>A0A9P3PNJ3_LYOSH</name>
<evidence type="ECO:0000256" key="6">
    <source>
        <dbReference type="ARBA" id="ARBA00022692"/>
    </source>
</evidence>
<keyword evidence="12" id="KW-1133">Transmembrane helix</keyword>
<evidence type="ECO:0000256" key="15">
    <source>
        <dbReference type="SAM" id="MobiDB-lite"/>
    </source>
</evidence>
<feature type="region of interest" description="Disordered" evidence="15">
    <location>
        <begin position="1"/>
        <end position="94"/>
    </location>
</feature>
<evidence type="ECO:0000313" key="17">
    <source>
        <dbReference type="EMBL" id="GLB39697.1"/>
    </source>
</evidence>
<keyword evidence="11" id="KW-0653">Protein transport</keyword>
<dbReference type="GO" id="GO:0016020">
    <property type="term" value="C:membrane"/>
    <property type="evidence" value="ECO:0007669"/>
    <property type="project" value="UniProtKB-SubCell"/>
</dbReference>
<reference evidence="17" key="1">
    <citation type="submission" date="2022-07" db="EMBL/GenBank/DDBJ databases">
        <title>The genome of Lyophyllum shimeji provides insight into the initial evolution of ectomycorrhizal fungal genome.</title>
        <authorList>
            <person name="Kobayashi Y."/>
            <person name="Shibata T."/>
            <person name="Hirakawa H."/>
            <person name="Shigenobu S."/>
            <person name="Nishiyama T."/>
            <person name="Yamada A."/>
            <person name="Hasebe M."/>
            <person name="Kawaguchi M."/>
        </authorList>
    </citation>
    <scope>NUCLEOTIDE SEQUENCE</scope>
    <source>
        <strain evidence="17">AT787</strain>
    </source>
</reference>
<organism evidence="17 18">
    <name type="scientific">Lyophyllum shimeji</name>
    <name type="common">Hon-shimeji</name>
    <name type="synonym">Tricholoma shimeji</name>
    <dbReference type="NCBI Taxonomy" id="47721"/>
    <lineage>
        <taxon>Eukaryota</taxon>
        <taxon>Fungi</taxon>
        <taxon>Dikarya</taxon>
        <taxon>Basidiomycota</taxon>
        <taxon>Agaricomycotina</taxon>
        <taxon>Agaricomycetes</taxon>
        <taxon>Agaricomycetidae</taxon>
        <taxon>Agaricales</taxon>
        <taxon>Tricholomatineae</taxon>
        <taxon>Lyophyllaceae</taxon>
        <taxon>Lyophyllum</taxon>
    </lineage>
</organism>